<evidence type="ECO:0000256" key="6">
    <source>
        <dbReference type="ARBA" id="ARBA00023136"/>
    </source>
</evidence>
<evidence type="ECO:0000256" key="8">
    <source>
        <dbReference type="HAMAP-Rule" id="MF_00912"/>
    </source>
</evidence>
<evidence type="ECO:0000256" key="2">
    <source>
        <dbReference type="ARBA" id="ARBA00022475"/>
    </source>
</evidence>
<evidence type="ECO:0000313" key="10">
    <source>
        <dbReference type="EMBL" id="QCT02243.1"/>
    </source>
</evidence>
<dbReference type="PANTHER" id="PTHR37820:SF1">
    <property type="entry name" value="CELL DIVISION PROTEIN FTSQ"/>
    <property type="match status" value="1"/>
</dbReference>
<evidence type="ECO:0000313" key="11">
    <source>
        <dbReference type="Proteomes" id="UP000300879"/>
    </source>
</evidence>
<dbReference type="Gene3D" id="3.10.20.310">
    <property type="entry name" value="membrane protein fhac"/>
    <property type="match status" value="1"/>
</dbReference>
<comment type="function">
    <text evidence="8">Cell division protein that may be involved in stabilizing or promoting the assembly of the division complex.</text>
</comment>
<dbReference type="AlphaFoldDB" id="A0A4P8XJ28"/>
<dbReference type="KEGG" id="palo:E6C60_1527"/>
<dbReference type="GO" id="GO:0032153">
    <property type="term" value="C:cell division site"/>
    <property type="evidence" value="ECO:0007669"/>
    <property type="project" value="UniProtKB-UniRule"/>
</dbReference>
<dbReference type="Gene3D" id="3.40.50.10960">
    <property type="match status" value="1"/>
</dbReference>
<dbReference type="EMBL" id="CP040396">
    <property type="protein sequence ID" value="QCT02243.1"/>
    <property type="molecule type" value="Genomic_DNA"/>
</dbReference>
<keyword evidence="2 8" id="KW-1003">Cell membrane</keyword>
<evidence type="ECO:0000256" key="3">
    <source>
        <dbReference type="ARBA" id="ARBA00022618"/>
    </source>
</evidence>
<evidence type="ECO:0000256" key="1">
    <source>
        <dbReference type="ARBA" id="ARBA00004370"/>
    </source>
</evidence>
<dbReference type="GO" id="GO:0043093">
    <property type="term" value="P:FtsZ-dependent cytokinesis"/>
    <property type="evidence" value="ECO:0007669"/>
    <property type="project" value="UniProtKB-UniRule"/>
</dbReference>
<organism evidence="10 11">
    <name type="scientific">Paenibacillus algicola</name>
    <dbReference type="NCBI Taxonomy" id="2565926"/>
    <lineage>
        <taxon>Bacteria</taxon>
        <taxon>Bacillati</taxon>
        <taxon>Bacillota</taxon>
        <taxon>Bacilli</taxon>
        <taxon>Bacillales</taxon>
        <taxon>Paenibacillaceae</taxon>
        <taxon>Paenibacillus</taxon>
    </lineage>
</organism>
<comment type="subcellular location">
    <subcellularLocation>
        <location evidence="8">Cell membrane</location>
        <topology evidence="8">Single-pass type II membrane protein</topology>
    </subcellularLocation>
    <subcellularLocation>
        <location evidence="1">Membrane</location>
    </subcellularLocation>
    <text evidence="8">Localizes to the division septum.</text>
</comment>
<keyword evidence="7 8" id="KW-0131">Cell cycle</keyword>
<dbReference type="GO" id="GO:0005886">
    <property type="term" value="C:plasma membrane"/>
    <property type="evidence" value="ECO:0007669"/>
    <property type="project" value="UniProtKB-SubCell"/>
</dbReference>
<keyword evidence="4 8" id="KW-0812">Transmembrane</keyword>
<evidence type="ECO:0000256" key="5">
    <source>
        <dbReference type="ARBA" id="ARBA00022989"/>
    </source>
</evidence>
<dbReference type="InterPro" id="IPR034746">
    <property type="entry name" value="POTRA"/>
</dbReference>
<name>A0A4P8XJ28_9BACL</name>
<dbReference type="HAMAP" id="MF_00912">
    <property type="entry name" value="DivIB"/>
    <property type="match status" value="1"/>
</dbReference>
<keyword evidence="3 8" id="KW-0132">Cell division</keyword>
<evidence type="ECO:0000256" key="4">
    <source>
        <dbReference type="ARBA" id="ARBA00022692"/>
    </source>
</evidence>
<gene>
    <name evidence="8" type="primary">divIB</name>
    <name evidence="10" type="ORF">E6C60_1527</name>
</gene>
<accession>A0A4P8XJ28</accession>
<proteinExistence type="inferred from homology"/>
<evidence type="ECO:0000259" key="9">
    <source>
        <dbReference type="PROSITE" id="PS51779"/>
    </source>
</evidence>
<protein>
    <recommendedName>
        <fullName evidence="8">Cell division protein DivIB</fullName>
    </recommendedName>
</protein>
<keyword evidence="5 8" id="KW-1133">Transmembrane helix</keyword>
<evidence type="ECO:0000256" key="7">
    <source>
        <dbReference type="ARBA" id="ARBA00023306"/>
    </source>
</evidence>
<dbReference type="InterPro" id="IPR013685">
    <property type="entry name" value="POTRA_FtsQ_type"/>
</dbReference>
<dbReference type="Proteomes" id="UP000300879">
    <property type="component" value="Chromosome"/>
</dbReference>
<sequence length="279" mass="30249">MISSVILFAGTKGMTGSFTGREDMQNNHIPALKEARPKAPKAAKKIILVLMLLFAALLAVLFFRSPLSKVSDISIQGNTFQPDKLLLEQAGLKEGIQFFGVDSDQVQQALEADGTIQAAKVDKRFPGVIEITVAEHPTVAFEIAEDGALQAILATGTSVPVSASGIAVEKPILTHWDPEDPLKAQLSEVLAKIPNSLTADISEITPSPTPSFPDRIKLYTRSKFEVITAVSLLGNKVEYLNQVIEMQQPGYITMLEADSYEPFQPEGEQDEAAEPTTQE</sequence>
<dbReference type="PANTHER" id="PTHR37820">
    <property type="entry name" value="CELL DIVISION PROTEIN DIVIB"/>
    <property type="match status" value="1"/>
</dbReference>
<feature type="domain" description="POTRA" evidence="9">
    <location>
        <begin position="68"/>
        <end position="136"/>
    </location>
</feature>
<dbReference type="PROSITE" id="PS51779">
    <property type="entry name" value="POTRA"/>
    <property type="match status" value="1"/>
</dbReference>
<dbReference type="InterPro" id="IPR050487">
    <property type="entry name" value="FtsQ_DivIB"/>
</dbReference>
<keyword evidence="11" id="KW-1185">Reference proteome</keyword>
<dbReference type="InterPro" id="IPR026580">
    <property type="entry name" value="DivIB"/>
</dbReference>
<reference evidence="10 11" key="1">
    <citation type="submission" date="2019-05" db="EMBL/GenBank/DDBJ databases">
        <authorList>
            <person name="Chen C."/>
        </authorList>
    </citation>
    <scope>NUCLEOTIDE SEQUENCE [LARGE SCALE GENOMIC DNA]</scope>
    <source>
        <strain evidence="10 11">HB172198</strain>
    </source>
</reference>
<comment type="similarity">
    <text evidence="8">Belongs to the FtsQ/DivIB family. DivIB subfamily.</text>
</comment>
<feature type="transmembrane region" description="Helical" evidence="8">
    <location>
        <begin position="46"/>
        <end position="63"/>
    </location>
</feature>
<dbReference type="Pfam" id="PF08478">
    <property type="entry name" value="POTRA_1"/>
    <property type="match status" value="1"/>
</dbReference>
<keyword evidence="6 8" id="KW-0472">Membrane</keyword>